<dbReference type="Pfam" id="PF02551">
    <property type="entry name" value="Acyl_CoA_thio"/>
    <property type="match status" value="1"/>
</dbReference>
<dbReference type="PANTHER" id="PTHR11066">
    <property type="entry name" value="ACYL-COA THIOESTERASE"/>
    <property type="match status" value="1"/>
</dbReference>
<gene>
    <name evidence="5" type="ORF">SAMN05660991_00823</name>
</gene>
<comment type="similarity">
    <text evidence="1">Belongs to the C/M/P thioester hydrolase family.</text>
</comment>
<dbReference type="SUPFAM" id="SSF54637">
    <property type="entry name" value="Thioesterase/thiol ester dehydrase-isomerase"/>
    <property type="match status" value="2"/>
</dbReference>
<dbReference type="RefSeq" id="WP_139220393.1">
    <property type="nucleotide sequence ID" value="NZ_FOEE01000002.1"/>
</dbReference>
<organism evidence="5 6">
    <name type="scientific">Trujillonella endophytica</name>
    <dbReference type="NCBI Taxonomy" id="673521"/>
    <lineage>
        <taxon>Bacteria</taxon>
        <taxon>Bacillati</taxon>
        <taxon>Actinomycetota</taxon>
        <taxon>Actinomycetes</taxon>
        <taxon>Geodermatophilales</taxon>
        <taxon>Geodermatophilaceae</taxon>
        <taxon>Trujillonella</taxon>
    </lineage>
</organism>
<dbReference type="CDD" id="cd03444">
    <property type="entry name" value="Thioesterase_II_repeat1"/>
    <property type="match status" value="1"/>
</dbReference>
<dbReference type="OrthoDB" id="4565346at2"/>
<dbReference type="InterPro" id="IPR003703">
    <property type="entry name" value="Acyl_CoA_thio"/>
</dbReference>
<dbReference type="GO" id="GO:0009062">
    <property type="term" value="P:fatty acid catabolic process"/>
    <property type="evidence" value="ECO:0007669"/>
    <property type="project" value="TreeGrafter"/>
</dbReference>
<dbReference type="InterPro" id="IPR029069">
    <property type="entry name" value="HotDog_dom_sf"/>
</dbReference>
<dbReference type="AlphaFoldDB" id="A0A1H8QW21"/>
<dbReference type="STRING" id="673521.SAMN05660991_00823"/>
<dbReference type="GO" id="GO:0047617">
    <property type="term" value="F:fatty acyl-CoA hydrolase activity"/>
    <property type="evidence" value="ECO:0007669"/>
    <property type="project" value="InterPro"/>
</dbReference>
<name>A0A1H8QW21_9ACTN</name>
<dbReference type="InterPro" id="IPR025652">
    <property type="entry name" value="TesB_C"/>
</dbReference>
<evidence type="ECO:0000313" key="6">
    <source>
        <dbReference type="Proteomes" id="UP000198960"/>
    </source>
</evidence>
<feature type="domain" description="Acyl-CoA thioesterase-like N-terminal HotDog" evidence="4">
    <location>
        <begin position="30"/>
        <end position="105"/>
    </location>
</feature>
<dbReference type="InterPro" id="IPR049449">
    <property type="entry name" value="TesB_ACOT8-like_N"/>
</dbReference>
<sequence length="275" mass="29404">MSDLPDLLQLTEVGERRYHVFQPAEAAEGRDVVFSGQLLGQMMMASDLHAGGKDIRSVHAVFARAGSYLAPIEVEVESLQAGRTWASDTVTARQNGKLLARATVLLTVVDEDLMRHGPAMPVVPGFDELAPATGQAFPGAEIRPVPGAPMTGDVPVESAWHRFDRSLGSPAANRAVLSWATCGQLIGLAMRPHAVDVRQAHRTLNTGVIGHTLHFLDRFDVDRPLLITQEATKAATGRVYGQGSVFTADGELVAAFHQDAMAKASPAALDPRTAM</sequence>
<evidence type="ECO:0000256" key="2">
    <source>
        <dbReference type="ARBA" id="ARBA00022801"/>
    </source>
</evidence>
<dbReference type="Gene3D" id="2.40.160.210">
    <property type="entry name" value="Acyl-CoA thioesterase, double hotdog domain"/>
    <property type="match status" value="1"/>
</dbReference>
<dbReference type="PANTHER" id="PTHR11066:SF34">
    <property type="entry name" value="ACYL-COENZYME A THIOESTERASE 8"/>
    <property type="match status" value="1"/>
</dbReference>
<feature type="domain" description="Acyl-CoA thioesterase 2 C-terminal" evidence="3">
    <location>
        <begin position="171"/>
        <end position="258"/>
    </location>
</feature>
<protein>
    <submittedName>
        <fullName evidence="5">Acyl-CoA thioesterase II</fullName>
    </submittedName>
</protein>
<reference evidence="6" key="1">
    <citation type="submission" date="2016-10" db="EMBL/GenBank/DDBJ databases">
        <authorList>
            <person name="Varghese N."/>
            <person name="Submissions S."/>
        </authorList>
    </citation>
    <scope>NUCLEOTIDE SEQUENCE [LARGE SCALE GENOMIC DNA]</scope>
    <source>
        <strain evidence="6">DSM 45413</strain>
    </source>
</reference>
<proteinExistence type="inferred from homology"/>
<dbReference type="Pfam" id="PF13622">
    <property type="entry name" value="4HBT_3"/>
    <property type="match status" value="1"/>
</dbReference>
<dbReference type="EMBL" id="FOEE01000002">
    <property type="protein sequence ID" value="SEO58064.1"/>
    <property type="molecule type" value="Genomic_DNA"/>
</dbReference>
<evidence type="ECO:0000256" key="1">
    <source>
        <dbReference type="ARBA" id="ARBA00006538"/>
    </source>
</evidence>
<evidence type="ECO:0000313" key="5">
    <source>
        <dbReference type="EMBL" id="SEO58064.1"/>
    </source>
</evidence>
<dbReference type="GO" id="GO:0006637">
    <property type="term" value="P:acyl-CoA metabolic process"/>
    <property type="evidence" value="ECO:0007669"/>
    <property type="project" value="InterPro"/>
</dbReference>
<dbReference type="InterPro" id="IPR042171">
    <property type="entry name" value="Acyl-CoA_hotdog"/>
</dbReference>
<keyword evidence="6" id="KW-1185">Reference proteome</keyword>
<evidence type="ECO:0000259" key="3">
    <source>
        <dbReference type="Pfam" id="PF02551"/>
    </source>
</evidence>
<accession>A0A1H8QW21</accession>
<dbReference type="Proteomes" id="UP000198960">
    <property type="component" value="Unassembled WGS sequence"/>
</dbReference>
<evidence type="ECO:0000259" key="4">
    <source>
        <dbReference type="Pfam" id="PF13622"/>
    </source>
</evidence>
<keyword evidence="2" id="KW-0378">Hydrolase</keyword>